<dbReference type="InterPro" id="IPR054476">
    <property type="entry name" value="Ltn1_N"/>
</dbReference>
<comment type="subunit">
    <text evidence="16">Component of the ribosome quality control complex (RQC).</text>
</comment>
<dbReference type="GO" id="GO:0016567">
    <property type="term" value="P:protein ubiquitination"/>
    <property type="evidence" value="ECO:0007669"/>
    <property type="project" value="UniProtKB-UniPathway"/>
</dbReference>
<evidence type="ECO:0000256" key="3">
    <source>
        <dbReference type="ARBA" id="ARBA00004906"/>
    </source>
</evidence>
<comment type="function">
    <text evidence="16">E3 ubiquitin-protein ligase. Component of the ribosome quality control complex (RQC), a ribosome-associated complex that mediates ubiquitination and extraction of incompletely synthesized nascent chains for proteasomal degradation.</text>
</comment>
<dbReference type="InterPro" id="IPR039804">
    <property type="entry name" value="RING-CH-C4HC3_LTN1"/>
</dbReference>
<proteinExistence type="inferred from homology"/>
<comment type="catalytic activity">
    <reaction evidence="1 16">
        <text>S-ubiquitinyl-[E2 ubiquitin-conjugating enzyme]-L-cysteine + [acceptor protein]-L-lysine = [E2 ubiquitin-conjugating enzyme]-L-cysteine + N(6)-ubiquitinyl-[acceptor protein]-L-lysine.</text>
        <dbReference type="EC" id="2.3.2.27"/>
    </reaction>
</comment>
<dbReference type="GO" id="GO:1990116">
    <property type="term" value="P:ribosome-associated ubiquitin-dependent protein catabolic process"/>
    <property type="evidence" value="ECO:0007669"/>
    <property type="project" value="UniProtKB-UniRule"/>
</dbReference>
<sequence>MSKSKQAQRTKNNARPSNSSRSAELLGTAMPNFVGFSAVRDGGYVPTLPGLSLCNLNEVEMNSVDPSFQVILKKMNKKYATTKIKALQEFATLCENAELSAVEGMLSFWPRLYCALAIDIDHRVREATQLAHAAVVKRVGKSIAMYLKQLAGTWFISQYDTYPPAASAATNSFNSTFPPWKLVNAIIHCQWEILMYISDNITVQTAQTLSTQKSLTGEEMETIYQRVLVSSLQAYSYYFKKIPSREIENTLSIHEKILTNTKFWKLAKHDVLPIKTAFFNVLTSIIENADQLLQNEKKRVMTTIMNSLDESESGILSAVWEAMLVAITKINDWHSAVSVDKLVLPKLWRVLRSGGQCCASIVYPNLLPFLSQFPKLSVDTDQLYVNFFSNMRQGFSVKSVQVSRSEMQAVITSFIECLRYSVLVNVENVDLCVRLFKEQLVPVLETCMADTENNATMKELLFSEVTRLLRYWSKNRANEAYKSYVPLMQQFWIELRLLFDKLVDVPPRETAMSHTIDAQIELLLTLKKHAPDCNRKKLKVKFASPGDPPVVKQQPEVNISEVEADPVFNAELCEFVNALCVIYFNKINDRQSTVYIGSLNKVMKHFTSRELFVALSTSFQFNKDFFSFYDESLRPLLLRNPETMGQIVELIFHFVAYINDTEKDQVLRSLAGLNDIAITRSVLYFSLSECNRNDPVIKQWYTQADVTKLLIDMAREISSERDDLEKNQRLILLAFETSDNGDALINEDAANEIVLILCDSMSGTDDTCPIQFAQFITRLMTLTWSHKRMISSAVQILETLFELCTRRGHDDGDSASAATVRNGWKEELVKSSRTLPRSEFNDLVKRCAVIFWSKIYSNAYTSACAHIKDTLLDLATNLLEGIIHENDNTQSDRVEETILLFLTMSDIKLWAAEATTVAIYGEVMTGNLYMSSLETEMQIFQQRAIVDLTNDMISDSMATCLKWAVLTTDLLNNLCKKLRRADVNEIDVNASSSLQENVEPYDLDLPGITKILLNIVHVATVAEIYSKHYRSTQHYNDVNKLLDSLKSSFVKLRKHLTESVHDVVLSYIRENHESYGCMLPYIIRTYYDEFKPGESPIECYESCRSSEGQRDEEAYLQGMQVLSNYWTPNNFPSTRSSDVCTLIAARITTGRSREVDSGNTAIMDQIISCHKKVASLLVLNQDMFNVSWEQLLLPLEIIRTLTVIVRQSPYLLTCEQWDYTLISHRMWQQLVGKSKYNYTETKVTALIVAVSQLYYELQILLNKHEQQPMPELSPALLDEWKNVFAGNVYSSIAHTWRFCADLHHEDTVSIKSTVLLDYLGRALSMFDSAILFKKRDILCKKYDQDASVNLDEMLELSLKLLQAPMPSIQLGAYHMLTHIVLDLVEQDKVLVESENFDPSGLSIRRLEAVLLSIQNIVNTMLIEFKLCDAVSCTIQPFTDSYTYTLGYLLAWTVVLDICAHAHGDLRYQHAEILKDELFPCLLNNIFKLMPLEGPHDNKNKTAKLLEIFTTAPSYNFGESWTEWRLDHIMCWSYTNCLRLLPVLVRQWWRTVDSRASATIDKITTHYVSPTLYQEELLNNRLSCQQKNNMENIQVKVHSTAREVIAMYQMDDNKLELSIILPPNYPLGTVKVETAQHVAGTANWRNCHKQLSIFLTHQNGSIWDGLIMWKRNLDKKFAGVEECCICFSIFHISTQKIPKLSCSACRKKFHTPCLYKWFNTSQNSTCPICRNVF</sequence>
<keyword evidence="8 16" id="KW-0808">Transferase</keyword>
<evidence type="ECO:0000259" key="18">
    <source>
        <dbReference type="PROSITE" id="PS50089"/>
    </source>
</evidence>
<dbReference type="PROSITE" id="PS50089">
    <property type="entry name" value="ZF_RING_2"/>
    <property type="match status" value="1"/>
</dbReference>
<dbReference type="SUPFAM" id="SSF57850">
    <property type="entry name" value="RING/U-box"/>
    <property type="match status" value="1"/>
</dbReference>
<comment type="pathway">
    <text evidence="3 16">Protein modification; protein ubiquitination.</text>
</comment>
<evidence type="ECO:0000256" key="1">
    <source>
        <dbReference type="ARBA" id="ARBA00000900"/>
    </source>
</evidence>
<gene>
    <name evidence="20" type="ORF">EAI_14803</name>
</gene>
<keyword evidence="12 16" id="KW-0833">Ubl conjugation pathway</keyword>
<dbReference type="InterPro" id="IPR039795">
    <property type="entry name" value="LTN1/Rkr1"/>
</dbReference>
<keyword evidence="9 16" id="KW-0479">Metal-binding</keyword>
<dbReference type="FunFam" id="3.30.40.10:FF:000038">
    <property type="entry name" value="E3 ubiquitin-protein ligase listerin"/>
    <property type="match status" value="1"/>
</dbReference>
<evidence type="ECO:0000256" key="10">
    <source>
        <dbReference type="ARBA" id="ARBA00022737"/>
    </source>
</evidence>
<dbReference type="PROSITE" id="PS51292">
    <property type="entry name" value="ZF_RING_CH"/>
    <property type="match status" value="1"/>
</dbReference>
<dbReference type="InterPro" id="IPR054478">
    <property type="entry name" value="LTN1_UBC"/>
</dbReference>
<evidence type="ECO:0000256" key="17">
    <source>
        <dbReference type="SAM" id="MobiDB-lite"/>
    </source>
</evidence>
<evidence type="ECO:0000256" key="4">
    <source>
        <dbReference type="ARBA" id="ARBA00007997"/>
    </source>
</evidence>
<keyword evidence="10" id="KW-0677">Repeat</keyword>
<dbReference type="PANTHER" id="PTHR12389">
    <property type="entry name" value="ZINC FINGER PROTEIN 294"/>
    <property type="match status" value="1"/>
</dbReference>
<evidence type="ECO:0000259" key="19">
    <source>
        <dbReference type="PROSITE" id="PS51292"/>
    </source>
</evidence>
<dbReference type="Pfam" id="PF23009">
    <property type="entry name" value="UBC_like"/>
    <property type="match status" value="1"/>
</dbReference>
<dbReference type="EC" id="2.3.2.27" evidence="5 16"/>
<keyword evidence="11 15" id="KW-0863">Zinc-finger</keyword>
<dbReference type="PANTHER" id="PTHR12389:SF0">
    <property type="entry name" value="E3 UBIQUITIN-PROTEIN LIGASE LISTERIN"/>
    <property type="match status" value="1"/>
</dbReference>
<dbReference type="GO" id="GO:0072344">
    <property type="term" value="P:rescue of stalled ribosome"/>
    <property type="evidence" value="ECO:0007669"/>
    <property type="project" value="UniProtKB-UniRule"/>
</dbReference>
<keyword evidence="13 16" id="KW-0862">Zinc</keyword>
<evidence type="ECO:0000256" key="15">
    <source>
        <dbReference type="PROSITE-ProRule" id="PRU00175"/>
    </source>
</evidence>
<feature type="region of interest" description="Disordered" evidence="17">
    <location>
        <begin position="1"/>
        <end position="22"/>
    </location>
</feature>
<comment type="subcellular location">
    <subcellularLocation>
        <location evidence="2">Cytoplasm</location>
        <location evidence="2">Cytosol</location>
    </subcellularLocation>
</comment>
<dbReference type="Gene3D" id="3.30.40.10">
    <property type="entry name" value="Zinc/RING finger domain, C3HC4 (zinc finger)"/>
    <property type="match status" value="1"/>
</dbReference>
<evidence type="ECO:0000256" key="5">
    <source>
        <dbReference type="ARBA" id="ARBA00012483"/>
    </source>
</evidence>
<dbReference type="GO" id="GO:0008270">
    <property type="term" value="F:zinc ion binding"/>
    <property type="evidence" value="ECO:0007669"/>
    <property type="project" value="UniProtKB-KW"/>
</dbReference>
<dbReference type="Proteomes" id="UP000008237">
    <property type="component" value="Unassembled WGS sequence"/>
</dbReference>
<dbReference type="SUPFAM" id="SSF48371">
    <property type="entry name" value="ARM repeat"/>
    <property type="match status" value="1"/>
</dbReference>
<name>E2BFS0_HARSA</name>
<dbReference type="EMBL" id="GL448039">
    <property type="protein sequence ID" value="EFN85458.1"/>
    <property type="molecule type" value="Genomic_DNA"/>
</dbReference>
<dbReference type="KEGG" id="hst:105182320"/>
<protein>
    <recommendedName>
        <fullName evidence="6 16">E3 ubiquitin-protein ligase listerin</fullName>
        <ecNumber evidence="5 16">2.3.2.27</ecNumber>
    </recommendedName>
    <alternativeName>
        <fullName evidence="14 16">RING-type E3 ubiquitin transferase listerin</fullName>
    </alternativeName>
</protein>
<evidence type="ECO:0000256" key="14">
    <source>
        <dbReference type="ARBA" id="ARBA00032366"/>
    </source>
</evidence>
<dbReference type="Pfam" id="PF22999">
    <property type="entry name" value="LTN1_E3_ligase_6th"/>
    <property type="match status" value="1"/>
</dbReference>
<dbReference type="GO" id="GO:1990112">
    <property type="term" value="C:RQC complex"/>
    <property type="evidence" value="ECO:0007669"/>
    <property type="project" value="UniProtKB-UniRule"/>
</dbReference>
<dbReference type="STRING" id="610380.E2BFS0"/>
<evidence type="ECO:0000256" key="6">
    <source>
        <dbReference type="ARBA" id="ARBA00017157"/>
    </source>
</evidence>
<evidence type="ECO:0000313" key="20">
    <source>
        <dbReference type="EMBL" id="EFN85458.1"/>
    </source>
</evidence>
<evidence type="ECO:0000256" key="13">
    <source>
        <dbReference type="ARBA" id="ARBA00022833"/>
    </source>
</evidence>
<feature type="compositionally biased region" description="Polar residues" evidence="17">
    <location>
        <begin position="1"/>
        <end position="11"/>
    </location>
</feature>
<evidence type="ECO:0000256" key="12">
    <source>
        <dbReference type="ARBA" id="ARBA00022786"/>
    </source>
</evidence>
<dbReference type="InParanoid" id="E2BFS0"/>
<dbReference type="InterPro" id="IPR054477">
    <property type="entry name" value="LTN1_E3_ligase_6th"/>
</dbReference>
<dbReference type="Pfam" id="PF22958">
    <property type="entry name" value="Ltn1_1st"/>
    <property type="match status" value="1"/>
</dbReference>
<evidence type="ECO:0000256" key="16">
    <source>
        <dbReference type="RuleBase" id="RU367090"/>
    </source>
</evidence>
<dbReference type="CDD" id="cd16491">
    <property type="entry name" value="RING-CH-C4HC3_LTN1"/>
    <property type="match status" value="1"/>
</dbReference>
<dbReference type="OMA" id="IYGSHWE"/>
<feature type="domain" description="RING-type" evidence="18">
    <location>
        <begin position="1682"/>
        <end position="1729"/>
    </location>
</feature>
<evidence type="ECO:0000256" key="2">
    <source>
        <dbReference type="ARBA" id="ARBA00004514"/>
    </source>
</evidence>
<evidence type="ECO:0000256" key="11">
    <source>
        <dbReference type="ARBA" id="ARBA00022771"/>
    </source>
</evidence>
<dbReference type="InterPro" id="IPR013083">
    <property type="entry name" value="Znf_RING/FYVE/PHD"/>
</dbReference>
<dbReference type="UniPathway" id="UPA00143"/>
<evidence type="ECO:0000256" key="9">
    <source>
        <dbReference type="ARBA" id="ARBA00022723"/>
    </source>
</evidence>
<organism evidence="21">
    <name type="scientific">Harpegnathos saltator</name>
    <name type="common">Jerdon's jumping ant</name>
    <dbReference type="NCBI Taxonomy" id="610380"/>
    <lineage>
        <taxon>Eukaryota</taxon>
        <taxon>Metazoa</taxon>
        <taxon>Ecdysozoa</taxon>
        <taxon>Arthropoda</taxon>
        <taxon>Hexapoda</taxon>
        <taxon>Insecta</taxon>
        <taxon>Pterygota</taxon>
        <taxon>Neoptera</taxon>
        <taxon>Endopterygota</taxon>
        <taxon>Hymenoptera</taxon>
        <taxon>Apocrita</taxon>
        <taxon>Aculeata</taxon>
        <taxon>Formicoidea</taxon>
        <taxon>Formicidae</taxon>
        <taxon>Ponerinae</taxon>
        <taxon>Ponerini</taxon>
        <taxon>Harpegnathos</taxon>
    </lineage>
</organism>
<dbReference type="InterPro" id="IPR011016">
    <property type="entry name" value="Znf_RING-CH"/>
</dbReference>
<dbReference type="GO" id="GO:0005829">
    <property type="term" value="C:cytosol"/>
    <property type="evidence" value="ECO:0007669"/>
    <property type="project" value="UniProtKB-SubCell"/>
</dbReference>
<dbReference type="GO" id="GO:0061630">
    <property type="term" value="F:ubiquitin protein ligase activity"/>
    <property type="evidence" value="ECO:0007669"/>
    <property type="project" value="UniProtKB-UniRule"/>
</dbReference>
<keyword evidence="21" id="KW-1185">Reference proteome</keyword>
<dbReference type="PhylomeDB" id="E2BFS0"/>
<comment type="similarity">
    <text evidence="4 16">Belongs to the LTN1 family.</text>
</comment>
<evidence type="ECO:0000256" key="8">
    <source>
        <dbReference type="ARBA" id="ARBA00022679"/>
    </source>
</evidence>
<dbReference type="FunCoup" id="E2BFS0">
    <property type="interactions" value="1898"/>
</dbReference>
<evidence type="ECO:0000256" key="7">
    <source>
        <dbReference type="ARBA" id="ARBA00022490"/>
    </source>
</evidence>
<keyword evidence="7" id="KW-0963">Cytoplasm</keyword>
<dbReference type="GO" id="GO:0043023">
    <property type="term" value="F:ribosomal large subunit binding"/>
    <property type="evidence" value="ECO:0007669"/>
    <property type="project" value="TreeGrafter"/>
</dbReference>
<evidence type="ECO:0000313" key="21">
    <source>
        <dbReference type="Proteomes" id="UP000008237"/>
    </source>
</evidence>
<dbReference type="InterPro" id="IPR016024">
    <property type="entry name" value="ARM-type_fold"/>
</dbReference>
<feature type="domain" description="RING-CH-type" evidence="19">
    <location>
        <begin position="1674"/>
        <end position="1732"/>
    </location>
</feature>
<dbReference type="InterPro" id="IPR001841">
    <property type="entry name" value="Znf_RING"/>
</dbReference>
<reference evidence="20 21" key="1">
    <citation type="journal article" date="2010" name="Science">
        <title>Genomic comparison of the ants Camponotus floridanus and Harpegnathos saltator.</title>
        <authorList>
            <person name="Bonasio R."/>
            <person name="Zhang G."/>
            <person name="Ye C."/>
            <person name="Mutti N.S."/>
            <person name="Fang X."/>
            <person name="Qin N."/>
            <person name="Donahue G."/>
            <person name="Yang P."/>
            <person name="Li Q."/>
            <person name="Li C."/>
            <person name="Zhang P."/>
            <person name="Huang Z."/>
            <person name="Berger S.L."/>
            <person name="Reinberg D."/>
            <person name="Wang J."/>
            <person name="Liebig J."/>
        </authorList>
    </citation>
    <scope>NUCLEOTIDE SEQUENCE [LARGE SCALE GENOMIC DNA]</scope>
    <source>
        <strain evidence="20 21">R22 G/1</strain>
    </source>
</reference>
<feature type="compositionally biased region" description="Low complexity" evidence="17">
    <location>
        <begin position="13"/>
        <end position="22"/>
    </location>
</feature>
<dbReference type="OrthoDB" id="6108at2759"/>
<accession>E2BFS0</accession>